<dbReference type="AlphaFoldDB" id="A0A1V0PGH0"/>
<reference evidence="1 2" key="1">
    <citation type="journal article" date="2017" name="BMC Genomics">
        <title>Comparative and functional genomics of the Lactococcus lactis taxon; insights into evolution and niche adaptation.</title>
        <authorList>
            <person name="Kelleher P."/>
            <person name="Bottacini F."/>
            <person name="Mahony J."/>
            <person name="Kilcawley K.N."/>
            <person name="van Sinderen D."/>
        </authorList>
    </citation>
    <scope>NUCLEOTIDE SEQUENCE [LARGE SCALE GENOMIC DNA]</scope>
    <source>
        <strain evidence="1 2">JM1</strain>
    </source>
</reference>
<protein>
    <submittedName>
        <fullName evidence="1">Uncharacterized protein</fullName>
    </submittedName>
</protein>
<accession>A0A1V0PGH0</accession>
<proteinExistence type="predicted"/>
<name>A0A1V0PGH0_LACLC</name>
<evidence type="ECO:0000313" key="2">
    <source>
        <dbReference type="Proteomes" id="UP000191806"/>
    </source>
</evidence>
<organism evidence="1 2">
    <name type="scientific">Lactococcus lactis subsp. cremoris</name>
    <name type="common">Streptococcus cremoris</name>
    <dbReference type="NCBI Taxonomy" id="1359"/>
    <lineage>
        <taxon>Bacteria</taxon>
        <taxon>Bacillati</taxon>
        <taxon>Bacillota</taxon>
        <taxon>Bacilli</taxon>
        <taxon>Lactobacillales</taxon>
        <taxon>Streptococcaceae</taxon>
        <taxon>Lactococcus</taxon>
    </lineage>
</organism>
<sequence length="123" mass="14575">MIVLEIFLYLLILLLLLLSCLLNKFDFTVYRGRFKIYFRITGLLYILSMLGIYFSQYLLTNLIILLLIFYLVIPYLLIAISFYLVVHYRKSWHNSNYWLSVLTLGLSIVIILIPELLVNFIGK</sequence>
<dbReference type="EMBL" id="CP015899">
    <property type="protein sequence ID" value="ARE28370.1"/>
    <property type="molecule type" value="Genomic_DNA"/>
</dbReference>
<dbReference type="Proteomes" id="UP000191806">
    <property type="component" value="Chromosome"/>
</dbReference>
<gene>
    <name evidence="1" type="ORF">LLJM1_0994</name>
</gene>
<evidence type="ECO:0000313" key="1">
    <source>
        <dbReference type="EMBL" id="ARE28370.1"/>
    </source>
</evidence>